<reference evidence="2" key="1">
    <citation type="journal article" date="2023" name="Science">
        <title>Genome structures resolve the early diversification of teleost fishes.</title>
        <authorList>
            <person name="Parey E."/>
            <person name="Louis A."/>
            <person name="Montfort J."/>
            <person name="Bouchez O."/>
            <person name="Roques C."/>
            <person name="Iampietro C."/>
            <person name="Lluch J."/>
            <person name="Castinel A."/>
            <person name="Donnadieu C."/>
            <person name="Desvignes T."/>
            <person name="Floi Bucao C."/>
            <person name="Jouanno E."/>
            <person name="Wen M."/>
            <person name="Mejri S."/>
            <person name="Dirks R."/>
            <person name="Jansen H."/>
            <person name="Henkel C."/>
            <person name="Chen W.J."/>
            <person name="Zahm M."/>
            <person name="Cabau C."/>
            <person name="Klopp C."/>
            <person name="Thompson A.W."/>
            <person name="Robinson-Rechavi M."/>
            <person name="Braasch I."/>
            <person name="Lecointre G."/>
            <person name="Bobe J."/>
            <person name="Postlethwait J.H."/>
            <person name="Berthelot C."/>
            <person name="Roest Crollius H."/>
            <person name="Guiguen Y."/>
        </authorList>
    </citation>
    <scope>NUCLEOTIDE SEQUENCE</scope>
    <source>
        <strain evidence="2">WJC10195</strain>
    </source>
</reference>
<dbReference type="AlphaFoldDB" id="A0A9Q1ETR9"/>
<name>A0A9Q1ETR9_SYNKA</name>
<sequence>MWSTNKYSVCPKGIRGDQTALRRNSEQITQMELKRRIIVVLDEPVTLINIQERLLRKSQKDEIGGLSGQQESTRAVINHAADTKDALVSCHLIGFPQKPLRRVHRSLGTGGSPEQQGAVIKSRRPAGRARGPRARGEQAEASGPVKLPRWPSRSMGSFRRAPKQTHLRKTRVDPSRGSPHAQCCGNCQNKPEDPRSPRSPSGVGVSTVMNVSHKGLKASIC</sequence>
<feature type="compositionally biased region" description="Basic residues" evidence="1">
    <location>
        <begin position="160"/>
        <end position="169"/>
    </location>
</feature>
<evidence type="ECO:0000256" key="1">
    <source>
        <dbReference type="SAM" id="MobiDB-lite"/>
    </source>
</evidence>
<dbReference type="Proteomes" id="UP001152622">
    <property type="component" value="Chromosome 12"/>
</dbReference>
<feature type="compositionally biased region" description="Basic residues" evidence="1">
    <location>
        <begin position="121"/>
        <end position="133"/>
    </location>
</feature>
<feature type="region of interest" description="Disordered" evidence="1">
    <location>
        <begin position="103"/>
        <end position="207"/>
    </location>
</feature>
<dbReference type="EMBL" id="JAINUF010000012">
    <property type="protein sequence ID" value="KAJ8344873.1"/>
    <property type="molecule type" value="Genomic_DNA"/>
</dbReference>
<proteinExistence type="predicted"/>
<gene>
    <name evidence="2" type="ORF">SKAU_G00290660</name>
</gene>
<comment type="caution">
    <text evidence="2">The sequence shown here is derived from an EMBL/GenBank/DDBJ whole genome shotgun (WGS) entry which is preliminary data.</text>
</comment>
<keyword evidence="3" id="KW-1185">Reference proteome</keyword>
<accession>A0A9Q1ETR9</accession>
<protein>
    <submittedName>
        <fullName evidence="2">Uncharacterized protein</fullName>
    </submittedName>
</protein>
<evidence type="ECO:0000313" key="3">
    <source>
        <dbReference type="Proteomes" id="UP001152622"/>
    </source>
</evidence>
<evidence type="ECO:0000313" key="2">
    <source>
        <dbReference type="EMBL" id="KAJ8344873.1"/>
    </source>
</evidence>
<organism evidence="2 3">
    <name type="scientific">Synaphobranchus kaupii</name>
    <name type="common">Kaup's arrowtooth eel</name>
    <dbReference type="NCBI Taxonomy" id="118154"/>
    <lineage>
        <taxon>Eukaryota</taxon>
        <taxon>Metazoa</taxon>
        <taxon>Chordata</taxon>
        <taxon>Craniata</taxon>
        <taxon>Vertebrata</taxon>
        <taxon>Euteleostomi</taxon>
        <taxon>Actinopterygii</taxon>
        <taxon>Neopterygii</taxon>
        <taxon>Teleostei</taxon>
        <taxon>Anguilliformes</taxon>
        <taxon>Synaphobranchidae</taxon>
        <taxon>Synaphobranchus</taxon>
    </lineage>
</organism>